<dbReference type="Proteomes" id="UP001234989">
    <property type="component" value="Chromosome 6"/>
</dbReference>
<proteinExistence type="predicted"/>
<gene>
    <name evidence="1" type="ORF">MTR67_026541</name>
</gene>
<accession>A0AAF0TUJ9</accession>
<organism evidence="1 2">
    <name type="scientific">Solanum verrucosum</name>
    <dbReference type="NCBI Taxonomy" id="315347"/>
    <lineage>
        <taxon>Eukaryota</taxon>
        <taxon>Viridiplantae</taxon>
        <taxon>Streptophyta</taxon>
        <taxon>Embryophyta</taxon>
        <taxon>Tracheophyta</taxon>
        <taxon>Spermatophyta</taxon>
        <taxon>Magnoliopsida</taxon>
        <taxon>eudicotyledons</taxon>
        <taxon>Gunneridae</taxon>
        <taxon>Pentapetalae</taxon>
        <taxon>asterids</taxon>
        <taxon>lamiids</taxon>
        <taxon>Solanales</taxon>
        <taxon>Solanaceae</taxon>
        <taxon>Solanoideae</taxon>
        <taxon>Solaneae</taxon>
        <taxon>Solanum</taxon>
    </lineage>
</organism>
<evidence type="ECO:0000313" key="1">
    <source>
        <dbReference type="EMBL" id="WMV33156.1"/>
    </source>
</evidence>
<evidence type="ECO:0000313" key="2">
    <source>
        <dbReference type="Proteomes" id="UP001234989"/>
    </source>
</evidence>
<dbReference type="AlphaFoldDB" id="A0AAF0TUJ9"/>
<dbReference type="EMBL" id="CP133617">
    <property type="protein sequence ID" value="WMV33156.1"/>
    <property type="molecule type" value="Genomic_DNA"/>
</dbReference>
<reference evidence="1" key="1">
    <citation type="submission" date="2023-08" db="EMBL/GenBank/DDBJ databases">
        <title>A de novo genome assembly of Solanum verrucosum Schlechtendal, a Mexican diploid species geographically isolated from the other diploid A-genome species in potato relatives.</title>
        <authorList>
            <person name="Hosaka K."/>
        </authorList>
    </citation>
    <scope>NUCLEOTIDE SEQUENCE</scope>
    <source>
        <tissue evidence="1">Young leaves</tissue>
    </source>
</reference>
<name>A0AAF0TUJ9_SOLVR</name>
<keyword evidence="2" id="KW-1185">Reference proteome</keyword>
<feature type="non-terminal residue" evidence="1">
    <location>
        <position position="1"/>
    </location>
</feature>
<protein>
    <submittedName>
        <fullName evidence="1">Uncharacterized protein</fullName>
    </submittedName>
</protein>
<sequence length="40" mass="4510">TCHHGCDLGFIELLAIRVISDCLLILIYREFTERCSGAEV</sequence>